<keyword evidence="1" id="KW-1133">Transmembrane helix</keyword>
<evidence type="ECO:0000256" key="1">
    <source>
        <dbReference type="SAM" id="Phobius"/>
    </source>
</evidence>
<proteinExistence type="predicted"/>
<accession>A0ABN7X9N0</accession>
<comment type="caution">
    <text evidence="2">The sequence shown here is derived from an EMBL/GenBank/DDBJ whole genome shotgun (WGS) entry which is preliminary data.</text>
</comment>
<reference evidence="2 3" key="1">
    <citation type="submission" date="2021-06" db="EMBL/GenBank/DDBJ databases">
        <authorList>
            <person name="Kallberg Y."/>
            <person name="Tangrot J."/>
            <person name="Rosling A."/>
        </authorList>
    </citation>
    <scope>NUCLEOTIDE SEQUENCE [LARGE SCALE GENOMIC DNA]</scope>
    <source>
        <strain evidence="2 3">120-4 pot B 10/14</strain>
    </source>
</reference>
<evidence type="ECO:0000313" key="3">
    <source>
        <dbReference type="Proteomes" id="UP000789901"/>
    </source>
</evidence>
<feature type="transmembrane region" description="Helical" evidence="1">
    <location>
        <begin position="20"/>
        <end position="41"/>
    </location>
</feature>
<evidence type="ECO:0000313" key="2">
    <source>
        <dbReference type="EMBL" id="CAG8850624.1"/>
    </source>
</evidence>
<keyword evidence="1" id="KW-0472">Membrane</keyword>
<protein>
    <submittedName>
        <fullName evidence="2">37738_t:CDS:1</fullName>
    </submittedName>
</protein>
<gene>
    <name evidence="2" type="ORF">GMARGA_LOCUS40306</name>
</gene>
<sequence length="44" mass="4576">MLFVEAEMASLGAKAVVNSLFLVAYLTGMLVVAICGSGNGVSWR</sequence>
<name>A0ABN7X9N0_GIGMA</name>
<keyword evidence="1" id="KW-0812">Transmembrane</keyword>
<keyword evidence="3" id="KW-1185">Reference proteome</keyword>
<dbReference type="EMBL" id="CAJVQB010102049">
    <property type="protein sequence ID" value="CAG8850624.1"/>
    <property type="molecule type" value="Genomic_DNA"/>
</dbReference>
<dbReference type="Proteomes" id="UP000789901">
    <property type="component" value="Unassembled WGS sequence"/>
</dbReference>
<organism evidence="2 3">
    <name type="scientific">Gigaspora margarita</name>
    <dbReference type="NCBI Taxonomy" id="4874"/>
    <lineage>
        <taxon>Eukaryota</taxon>
        <taxon>Fungi</taxon>
        <taxon>Fungi incertae sedis</taxon>
        <taxon>Mucoromycota</taxon>
        <taxon>Glomeromycotina</taxon>
        <taxon>Glomeromycetes</taxon>
        <taxon>Diversisporales</taxon>
        <taxon>Gigasporaceae</taxon>
        <taxon>Gigaspora</taxon>
    </lineage>
</organism>